<keyword evidence="6" id="KW-0175">Coiled coil</keyword>
<protein>
    <recommendedName>
        <fullName evidence="12">Protein ELC-like</fullName>
    </recommendedName>
</protein>
<feature type="domain" description="UEV" evidence="9">
    <location>
        <begin position="36"/>
        <end position="178"/>
    </location>
</feature>
<dbReference type="InterPro" id="IPR052070">
    <property type="entry name" value="ESCRT-I_UEV_domain"/>
</dbReference>
<name>A0ABQ9BXZ2_9ROSI</name>
<dbReference type="Gene3D" id="6.10.140.820">
    <property type="match status" value="1"/>
</dbReference>
<evidence type="ECO:0000259" key="8">
    <source>
        <dbReference type="PROSITE" id="PS51312"/>
    </source>
</evidence>
<dbReference type="EMBL" id="JAPFFI010000006">
    <property type="protein sequence ID" value="KAJ6392062.1"/>
    <property type="molecule type" value="Genomic_DNA"/>
</dbReference>
<evidence type="ECO:0000256" key="3">
    <source>
        <dbReference type="ARBA" id="ARBA00022448"/>
    </source>
</evidence>
<proteinExistence type="inferred from homology"/>
<dbReference type="InterPro" id="IPR008883">
    <property type="entry name" value="UEV_N"/>
</dbReference>
<comment type="subcellular location">
    <subcellularLocation>
        <location evidence="1">Endosome</location>
    </subcellularLocation>
</comment>
<evidence type="ECO:0000313" key="10">
    <source>
        <dbReference type="EMBL" id="KAJ6392062.1"/>
    </source>
</evidence>
<keyword evidence="4" id="KW-0967">Endosome</keyword>
<organism evidence="10 11">
    <name type="scientific">Salix suchowensis</name>
    <dbReference type="NCBI Taxonomy" id="1278906"/>
    <lineage>
        <taxon>Eukaryota</taxon>
        <taxon>Viridiplantae</taxon>
        <taxon>Streptophyta</taxon>
        <taxon>Embryophyta</taxon>
        <taxon>Tracheophyta</taxon>
        <taxon>Spermatophyta</taxon>
        <taxon>Magnoliopsida</taxon>
        <taxon>eudicotyledons</taxon>
        <taxon>Gunneridae</taxon>
        <taxon>Pentapetalae</taxon>
        <taxon>rosids</taxon>
        <taxon>fabids</taxon>
        <taxon>Malpighiales</taxon>
        <taxon>Salicaceae</taxon>
        <taxon>Saliceae</taxon>
        <taxon>Salix</taxon>
    </lineage>
</organism>
<keyword evidence="3 7" id="KW-0813">Transport</keyword>
<dbReference type="PANTHER" id="PTHR23306:SF21">
    <property type="entry name" value="UBIQUITIN-CONJUGATING ENZYME_RWD-LIKE PROTEIN"/>
    <property type="match status" value="1"/>
</dbReference>
<comment type="caution">
    <text evidence="10">The sequence shown here is derived from an EMBL/GenBank/DDBJ whole genome shotgun (WGS) entry which is preliminary data.</text>
</comment>
<dbReference type="SUPFAM" id="SSF140111">
    <property type="entry name" value="Endosomal sorting complex assembly domain"/>
    <property type="match status" value="1"/>
</dbReference>
<dbReference type="SUPFAM" id="SSF54495">
    <property type="entry name" value="UBC-like"/>
    <property type="match status" value="1"/>
</dbReference>
<evidence type="ECO:0008006" key="12">
    <source>
        <dbReference type="Google" id="ProtNLM"/>
    </source>
</evidence>
<evidence type="ECO:0000256" key="6">
    <source>
        <dbReference type="ARBA" id="ARBA00023054"/>
    </source>
</evidence>
<sequence>MLDTGTSSSCDKYLSSISISPLMPSSSLIEFIDTALSCTSDFALSYSDSKQKWLIRKHLLSLIQDYPTFTLSTDTFFHDDGTTVNLLQATGHLHVANHTPSIPLTIWIHENYPLMPPMVYVLSYSTSSIHQDHPFVHSSGATSSPYLQTWEFPRCNLTELVHNLVRIFSRDHPFVYSPAASFTHPSLTSKMEALDRLSGMLHYDTIVLLAQTEDEMEDLYNLQTEMVKRNDIVASMIVELEHERMNLTHKVKNLMNQADVLVNWLRVNDAKSHGKKLEDDDIAFVAGDEDSRLLIESLATDRAIEDSMYALDKAVEQGVVSFDAYLKQVRMLAREQFFWRAKLVKLRDPLAFSIGLERD</sequence>
<keyword evidence="11" id="KW-1185">Reference proteome</keyword>
<reference evidence="10" key="2">
    <citation type="journal article" date="2023" name="Int. J. Mol. Sci.">
        <title>De Novo Assembly and Annotation of 11 Diverse Shrub Willow (Salix) Genomes Reveals Novel Gene Organization in Sex-Linked Regions.</title>
        <authorList>
            <person name="Hyden B."/>
            <person name="Feng K."/>
            <person name="Yates T.B."/>
            <person name="Jawdy S."/>
            <person name="Cereghino C."/>
            <person name="Smart L.B."/>
            <person name="Muchero W."/>
        </authorList>
    </citation>
    <scope>NUCLEOTIDE SEQUENCE</scope>
    <source>
        <tissue evidence="10">Shoot tip</tissue>
    </source>
</reference>
<dbReference type="Gene3D" id="3.10.110.10">
    <property type="entry name" value="Ubiquitin Conjugating Enzyme"/>
    <property type="match status" value="1"/>
</dbReference>
<evidence type="ECO:0000256" key="7">
    <source>
        <dbReference type="PROSITE-ProRule" id="PRU00644"/>
    </source>
</evidence>
<dbReference type="PANTHER" id="PTHR23306">
    <property type="entry name" value="TUMOR SUSCEPTIBILITY GENE 101 PROTEIN-RELATED"/>
    <property type="match status" value="1"/>
</dbReference>
<comment type="similarity">
    <text evidence="2">Belongs to the ubiquitin-conjugating enzyme family. UEV subfamily.</text>
</comment>
<feature type="domain" description="SB" evidence="8">
    <location>
        <begin position="288"/>
        <end position="356"/>
    </location>
</feature>
<gene>
    <name evidence="10" type="ORF">OIU77_025927</name>
</gene>
<dbReference type="InterPro" id="IPR017916">
    <property type="entry name" value="SB_dom"/>
</dbReference>
<dbReference type="Proteomes" id="UP001141253">
    <property type="component" value="Chromosome 2"/>
</dbReference>
<reference evidence="10" key="1">
    <citation type="submission" date="2022-10" db="EMBL/GenBank/DDBJ databases">
        <authorList>
            <person name="Hyden B.L."/>
            <person name="Feng K."/>
            <person name="Yates T."/>
            <person name="Jawdy S."/>
            <person name="Smart L.B."/>
            <person name="Muchero W."/>
        </authorList>
    </citation>
    <scope>NUCLEOTIDE SEQUENCE</scope>
    <source>
        <tissue evidence="10">Shoot tip</tissue>
    </source>
</reference>
<dbReference type="Pfam" id="PF09454">
    <property type="entry name" value="Vps23_core"/>
    <property type="match status" value="1"/>
</dbReference>
<dbReference type="Pfam" id="PF05743">
    <property type="entry name" value="UEV"/>
    <property type="match status" value="1"/>
</dbReference>
<dbReference type="CDD" id="cd11685">
    <property type="entry name" value="UEV_TSG101-like"/>
    <property type="match status" value="1"/>
</dbReference>
<evidence type="ECO:0000256" key="2">
    <source>
        <dbReference type="ARBA" id="ARBA00009594"/>
    </source>
</evidence>
<evidence type="ECO:0000256" key="1">
    <source>
        <dbReference type="ARBA" id="ARBA00004177"/>
    </source>
</evidence>
<evidence type="ECO:0000256" key="5">
    <source>
        <dbReference type="ARBA" id="ARBA00022927"/>
    </source>
</evidence>
<dbReference type="InterPro" id="IPR037202">
    <property type="entry name" value="ESCRT_assembly_dom"/>
</dbReference>
<accession>A0ABQ9BXZ2</accession>
<dbReference type="PROSITE" id="PS51322">
    <property type="entry name" value="UEV"/>
    <property type="match status" value="1"/>
</dbReference>
<dbReference type="PROSITE" id="PS51312">
    <property type="entry name" value="SB"/>
    <property type="match status" value="1"/>
</dbReference>
<evidence type="ECO:0000313" key="11">
    <source>
        <dbReference type="Proteomes" id="UP001141253"/>
    </source>
</evidence>
<evidence type="ECO:0000259" key="9">
    <source>
        <dbReference type="PROSITE" id="PS51322"/>
    </source>
</evidence>
<keyword evidence="5 7" id="KW-0653">Protein transport</keyword>
<evidence type="ECO:0000256" key="4">
    <source>
        <dbReference type="ARBA" id="ARBA00022753"/>
    </source>
</evidence>
<dbReference type="InterPro" id="IPR016135">
    <property type="entry name" value="UBQ-conjugating_enzyme/RWD"/>
</dbReference>